<dbReference type="Proteomes" id="UP001281410">
    <property type="component" value="Unassembled WGS sequence"/>
</dbReference>
<name>A0AAE0E4Z4_9ROSI</name>
<evidence type="ECO:0000313" key="3">
    <source>
        <dbReference type="Proteomes" id="UP001281410"/>
    </source>
</evidence>
<keyword evidence="3" id="KW-1185">Reference proteome</keyword>
<dbReference type="PANTHER" id="PTHR46929">
    <property type="entry name" value="EXPRESSED PROTEIN"/>
    <property type="match status" value="1"/>
</dbReference>
<accession>A0AAE0E4Z4</accession>
<evidence type="ECO:0000259" key="1">
    <source>
        <dbReference type="Pfam" id="PF12776"/>
    </source>
</evidence>
<dbReference type="AlphaFoldDB" id="A0AAE0E4Z4"/>
<organism evidence="2 3">
    <name type="scientific">Dipteronia sinensis</name>
    <dbReference type="NCBI Taxonomy" id="43782"/>
    <lineage>
        <taxon>Eukaryota</taxon>
        <taxon>Viridiplantae</taxon>
        <taxon>Streptophyta</taxon>
        <taxon>Embryophyta</taxon>
        <taxon>Tracheophyta</taxon>
        <taxon>Spermatophyta</taxon>
        <taxon>Magnoliopsida</taxon>
        <taxon>eudicotyledons</taxon>
        <taxon>Gunneridae</taxon>
        <taxon>Pentapetalae</taxon>
        <taxon>rosids</taxon>
        <taxon>malvids</taxon>
        <taxon>Sapindales</taxon>
        <taxon>Sapindaceae</taxon>
        <taxon>Hippocastanoideae</taxon>
        <taxon>Acereae</taxon>
        <taxon>Dipteronia</taxon>
    </lineage>
</organism>
<proteinExistence type="predicted"/>
<feature type="domain" description="Myb/SANT-like" evidence="1">
    <location>
        <begin position="264"/>
        <end position="340"/>
    </location>
</feature>
<reference evidence="2" key="1">
    <citation type="journal article" date="2023" name="Plant J.">
        <title>Genome sequences and population genomics provide insights into the demographic history, inbreeding, and mutation load of two 'living fossil' tree species of Dipteronia.</title>
        <authorList>
            <person name="Feng Y."/>
            <person name="Comes H.P."/>
            <person name="Chen J."/>
            <person name="Zhu S."/>
            <person name="Lu R."/>
            <person name="Zhang X."/>
            <person name="Li P."/>
            <person name="Qiu J."/>
            <person name="Olsen K.M."/>
            <person name="Qiu Y."/>
        </authorList>
    </citation>
    <scope>NUCLEOTIDE SEQUENCE</scope>
    <source>
        <strain evidence="2">NBL</strain>
    </source>
</reference>
<dbReference type="EMBL" id="JANJYJ010000005">
    <property type="protein sequence ID" value="KAK3211176.1"/>
    <property type="molecule type" value="Genomic_DNA"/>
</dbReference>
<evidence type="ECO:0000313" key="2">
    <source>
        <dbReference type="EMBL" id="KAK3211176.1"/>
    </source>
</evidence>
<dbReference type="PANTHER" id="PTHR46929:SF28">
    <property type="entry name" value="MYB_SANT-LIKE DNA-BINDING DOMAIN PROTEIN"/>
    <property type="match status" value="1"/>
</dbReference>
<dbReference type="Pfam" id="PF12776">
    <property type="entry name" value="Myb_DNA-bind_3"/>
    <property type="match status" value="2"/>
</dbReference>
<gene>
    <name evidence="2" type="ORF">Dsin_015882</name>
</gene>
<comment type="caution">
    <text evidence="2">The sequence shown here is derived from an EMBL/GenBank/DDBJ whole genome shotgun (WGS) entry which is preliminary data.</text>
</comment>
<feature type="domain" description="Myb/SANT-like" evidence="1">
    <location>
        <begin position="55"/>
        <end position="149"/>
    </location>
</feature>
<sequence>MNFSDLCVIYGYTTADGRYSLSSHDLDFEDDVQGINMGDGMSSLGPSNNERSRTEWTAAMDQYFIDLQLDQVGRGNRTDNTFSKQAWTDMLDLFNAKFGSQHGKRVLRHRYKKLWKYYSDMTVILKQEGFSWDETQQMIAAADVVWDAYIKDEKFADYTDLALIYGNAVDNEISSHLHQDKDLEGGSIGIKAGQPRPCPKLSSTPQIPFWDAYTKEHLDARSYRVKTVPSYHKLCVIFREEMSDGRYNRLAQNIDFDCEMPILMTGNKIDHTFNEQSWAHIVGAFNEKFGLQCDKYILESRYFSFMKQHNDICNLLKHGGFMWDDTQQMVMGSDDAWETYIMVCLSILDPWCYFSIP</sequence>
<protein>
    <recommendedName>
        <fullName evidence="1">Myb/SANT-like domain-containing protein</fullName>
    </recommendedName>
</protein>
<dbReference type="InterPro" id="IPR024752">
    <property type="entry name" value="Myb/SANT-like_dom"/>
</dbReference>